<keyword evidence="4" id="KW-1185">Reference proteome</keyword>
<reference evidence="3 4" key="6">
    <citation type="journal article" date="2011" name="Appl. Environ. Microbiol.">
        <title>Involvement of the azorhizobial chromosome partition gene (parA) in the onset of bacteroid differentiation during Sesbania rostrata stem nodule development.</title>
        <authorList>
            <person name="Liu CT."/>
            <person name="Lee KB."/>
            <person name="Wang YS."/>
            <person name="Peng MH."/>
            <person name="Lee KT."/>
            <person name="Suzuki S."/>
            <person name="Suzuki T."/>
            <person name="Oyaizu H."/>
        </authorList>
    </citation>
    <scope>NUCLEOTIDE SEQUENCE [LARGE SCALE GENOMIC DNA]</scope>
    <source>
        <strain evidence="4">ATCC 43989 / DSM 5975 / JCM 20966 / LMG 6465 / NBRC 14845 / NCIMB 13405 / ORS 571</strain>
    </source>
</reference>
<reference evidence="3 4" key="5">
    <citation type="journal article" date="2010" name="Appl. Environ. Microbiol.">
        <title>phrR-like gene praR of Azorhizobium caulinodans ORS571 is essential for symbiosis with Sesbania rostrata and is involved in expression of reb genes.</title>
        <authorList>
            <person name="Akiba N."/>
            <person name="Aono T."/>
            <person name="Toyazaki H."/>
            <person name="Sato S."/>
            <person name="Oyaizu H."/>
        </authorList>
    </citation>
    <scope>NUCLEOTIDE SEQUENCE [LARGE SCALE GENOMIC DNA]</scope>
    <source>
        <strain evidence="4">ATCC 43989 / DSM 5975 / JCM 20966 / LMG 6465 / NBRC 14845 / NCIMB 13405 / ORS 571</strain>
    </source>
</reference>
<evidence type="ECO:0000256" key="2">
    <source>
        <dbReference type="SAM" id="MobiDB-lite"/>
    </source>
</evidence>
<accession>A8I4H8</accession>
<reference evidence="3 4" key="3">
    <citation type="journal article" date="2008" name="BMC Genomics">
        <title>The genome of the versatile nitrogen fixer Azorhizobium caulinodans ORS571.</title>
        <authorList>
            <person name="Lee KB."/>
            <person name="Backer P.D."/>
            <person name="Aono T."/>
            <person name="Liu CT."/>
            <person name="Suzuki S."/>
            <person name="Suzuki T."/>
            <person name="Kaneko T."/>
            <person name="Yamada M."/>
            <person name="Tabata S."/>
            <person name="Kupfer D.M."/>
            <person name="Najar F.Z."/>
            <person name="Wiley G.B."/>
            <person name="Roe B."/>
            <person name="Binnewies T.T."/>
            <person name="Ussery D.W."/>
            <person name="D'Haeze W."/>
            <person name="Herder J.D."/>
            <person name="Gevers D."/>
            <person name="Vereecke D."/>
            <person name="Holsters M."/>
            <person name="Oyaizu H."/>
        </authorList>
    </citation>
    <scope>NUCLEOTIDE SEQUENCE [LARGE SCALE GENOMIC DNA]</scope>
    <source>
        <strain evidence="4">ATCC 43989 / DSM 5975 / JCM 20966 / LMG 6465 / NBRC 14845 / NCIMB 13405 / ORS 571</strain>
    </source>
</reference>
<dbReference type="eggNOG" id="COG1354">
    <property type="taxonomic scope" value="Bacteria"/>
</dbReference>
<organism evidence="3 4">
    <name type="scientific">Azorhizobium caulinodans (strain ATCC 43989 / DSM 5975 / JCM 20966 / LMG 6465 / NBRC 14845 / NCIMB 13405 / ORS 571)</name>
    <dbReference type="NCBI Taxonomy" id="438753"/>
    <lineage>
        <taxon>Bacteria</taxon>
        <taxon>Pseudomonadati</taxon>
        <taxon>Pseudomonadota</taxon>
        <taxon>Alphaproteobacteria</taxon>
        <taxon>Hyphomicrobiales</taxon>
        <taxon>Xanthobacteraceae</taxon>
        <taxon>Azorhizobium</taxon>
    </lineage>
</organism>
<dbReference type="Pfam" id="PF02616">
    <property type="entry name" value="SMC_ScpA"/>
    <property type="match status" value="1"/>
</dbReference>
<protein>
    <recommendedName>
        <fullName evidence="1">Segregation and condensation protein A</fullName>
    </recommendedName>
</protein>
<reference evidence="3 4" key="1">
    <citation type="journal article" date="2007" name="Appl. Environ. Microbiol.">
        <title>Rhizobial factors required for stem nodule maturation and maintenance in Sesbania rostrata-Azorhizobium caulinodans ORS571 symbiosis.</title>
        <authorList>
            <person name="Suzuki S."/>
            <person name="Aono T."/>
            <person name="Lee KB."/>
            <person name="Suzuki T."/>
            <person name="Liu CT."/>
            <person name="Miwa H."/>
            <person name="Wakao S."/>
            <person name="Iki T."/>
            <person name="Oyaizu H."/>
        </authorList>
    </citation>
    <scope>NUCLEOTIDE SEQUENCE [LARGE SCALE GENOMIC DNA]</scope>
    <source>
        <strain evidence="4">ATCC 43989 / DSM 5975 / JCM 20966 / LMG 6465 / NBRC 14845 / NCIMB 13405 / ORS 571</strain>
    </source>
</reference>
<dbReference type="PANTHER" id="PTHR33969">
    <property type="entry name" value="SEGREGATION AND CONDENSATION PROTEIN A"/>
    <property type="match status" value="1"/>
</dbReference>
<dbReference type="EMBL" id="AP009384">
    <property type="protein sequence ID" value="BAF87731.1"/>
    <property type="molecule type" value="Genomic_DNA"/>
</dbReference>
<feature type="region of interest" description="Disordered" evidence="2">
    <location>
        <begin position="275"/>
        <end position="298"/>
    </location>
</feature>
<dbReference type="AlphaFoldDB" id="A8I4H8"/>
<dbReference type="STRING" id="438753.AZC_1733"/>
<dbReference type="Proteomes" id="UP000000270">
    <property type="component" value="Chromosome"/>
</dbReference>
<evidence type="ECO:0000313" key="3">
    <source>
        <dbReference type="EMBL" id="BAF87731.1"/>
    </source>
</evidence>
<gene>
    <name evidence="3" type="primary">scpA</name>
    <name evidence="3" type="ordered locus">AZC_1733</name>
</gene>
<feature type="region of interest" description="Disordered" evidence="2">
    <location>
        <begin position="1"/>
        <end position="23"/>
    </location>
</feature>
<sequence>MATGAPPSEEEGPAGPGASDFMEDQLPAAGEGAFVVDLDGFEGPLDLLLTLARTQKVDLHRISILALADQYLAFIEEARRVRLELAADYLVMAAWLAYLKSRLLLPAPPKEDGPSAEELAAAFTRRLRHLERIRKAAEQLMARERLGVTVFPRTPPDESNPDTRPVVFTATLYDLLSAYATQRQKQALSFVTLKTRMVWSLADARERLERLLGTTLGDWMRLDEFLIDYMTTPEQKATALASSFSATLEMVREGKLDIRQDAPFAPLWLRSRAGQGADPLAPSSGEDTAEDGTKDAGA</sequence>
<proteinExistence type="predicted"/>
<reference evidence="4" key="2">
    <citation type="submission" date="2007-04" db="EMBL/GenBank/DDBJ databases">
        <title>Complete genome sequence of the nitrogen-fixing bacterium Azorhizobium caulinodans ORS571.</title>
        <authorList>
            <person name="Lee K.B."/>
            <person name="Backer P.D."/>
            <person name="Aono T."/>
            <person name="Liu C.T."/>
            <person name="Suzuki S."/>
            <person name="Suzuki T."/>
            <person name="Kaneko T."/>
            <person name="Yamada M."/>
            <person name="Tabata S."/>
            <person name="Kupfer D.M."/>
            <person name="Najar F.Z."/>
            <person name="Wiley G.B."/>
            <person name="Roe B."/>
            <person name="Binnewies T."/>
            <person name="Ussery D."/>
            <person name="Vereecke D."/>
            <person name="Gevers D."/>
            <person name="Holsters M."/>
            <person name="Oyaizu H."/>
        </authorList>
    </citation>
    <scope>NUCLEOTIDE SEQUENCE [LARGE SCALE GENOMIC DNA]</scope>
    <source>
        <strain evidence="4">ATCC 43989 / DSM 5975 / JCM 20966 / LMG 6465 / NBRC 14845 / NCIMB 13405 / ORS 571</strain>
    </source>
</reference>
<dbReference type="PANTHER" id="PTHR33969:SF2">
    <property type="entry name" value="SEGREGATION AND CONDENSATION PROTEIN A"/>
    <property type="match status" value="1"/>
</dbReference>
<dbReference type="HOGENOM" id="CLU_038686_2_0_5"/>
<evidence type="ECO:0000313" key="4">
    <source>
        <dbReference type="Proteomes" id="UP000000270"/>
    </source>
</evidence>
<name>A8I4H8_AZOC5</name>
<evidence type="ECO:0000256" key="1">
    <source>
        <dbReference type="ARBA" id="ARBA00044777"/>
    </source>
</evidence>
<dbReference type="Gene3D" id="6.10.250.2410">
    <property type="match status" value="1"/>
</dbReference>
<dbReference type="InterPro" id="IPR003768">
    <property type="entry name" value="ScpA"/>
</dbReference>
<reference evidence="3 4" key="4">
    <citation type="journal article" date="2009" name="Appl. Environ. Microbiol.">
        <title>Comparative genome-wide transcriptional profiling of Azorhizobium caulinodans ORS571 grown under free-living and symbiotic conditions.</title>
        <authorList>
            <person name="Tsukada S."/>
            <person name="Aono T."/>
            <person name="Akiba N."/>
            <person name="Lee KB."/>
            <person name="Liu CT."/>
            <person name="Toyazaki H."/>
            <person name="Oyaizu H."/>
        </authorList>
    </citation>
    <scope>NUCLEOTIDE SEQUENCE [LARGE SCALE GENOMIC DNA]</scope>
    <source>
        <strain evidence="4">ATCC 43989 / DSM 5975 / JCM 20966 / LMG 6465 / NBRC 14845 / NCIMB 13405 / ORS 571</strain>
    </source>
</reference>
<dbReference type="KEGG" id="azc:AZC_1733"/>